<protein>
    <submittedName>
        <fullName evidence="2">Energy-coupling factor transport system substrate-specific component</fullName>
    </submittedName>
</protein>
<keyword evidence="1" id="KW-0472">Membrane</keyword>
<accession>A0ABX2A646</accession>
<feature type="transmembrane region" description="Helical" evidence="1">
    <location>
        <begin position="138"/>
        <end position="159"/>
    </location>
</feature>
<evidence type="ECO:0000313" key="3">
    <source>
        <dbReference type="Proteomes" id="UP000757540"/>
    </source>
</evidence>
<feature type="transmembrane region" description="Helical" evidence="1">
    <location>
        <begin position="41"/>
        <end position="61"/>
    </location>
</feature>
<feature type="transmembrane region" description="Helical" evidence="1">
    <location>
        <begin position="6"/>
        <end position="29"/>
    </location>
</feature>
<reference evidence="2 3" key="1">
    <citation type="submission" date="2020-05" db="EMBL/GenBank/DDBJ databases">
        <title>Genomic Encyclopedia of Type Strains, Phase III (KMG-III): the genomes of soil and plant-associated and newly described type strains.</title>
        <authorList>
            <person name="Whitman W."/>
        </authorList>
    </citation>
    <scope>NUCLEOTIDE SEQUENCE [LARGE SCALE GENOMIC DNA]</scope>
    <source>
        <strain evidence="2 3">KCTC 19046</strain>
    </source>
</reference>
<proteinExistence type="predicted"/>
<organism evidence="2 3">
    <name type="scientific">Isoptericola halotolerans</name>
    <dbReference type="NCBI Taxonomy" id="300560"/>
    <lineage>
        <taxon>Bacteria</taxon>
        <taxon>Bacillati</taxon>
        <taxon>Actinomycetota</taxon>
        <taxon>Actinomycetes</taxon>
        <taxon>Micrococcales</taxon>
        <taxon>Promicromonosporaceae</taxon>
        <taxon>Isoptericola</taxon>
    </lineage>
</organism>
<feature type="transmembrane region" description="Helical" evidence="1">
    <location>
        <begin position="111"/>
        <end position="132"/>
    </location>
</feature>
<dbReference type="RefSeq" id="WP_171783329.1">
    <property type="nucleotide sequence ID" value="NZ_BAAAML010000014.1"/>
</dbReference>
<keyword evidence="3" id="KW-1185">Reference proteome</keyword>
<dbReference type="EMBL" id="JABEZU010000002">
    <property type="protein sequence ID" value="NOV97078.1"/>
    <property type="molecule type" value="Genomic_DNA"/>
</dbReference>
<sequence length="194" mass="20199">MKTLTTRFLMTCAAIGAAMGVLLIPANFVSAPLAASAPMAYAPLVGLWVIGPVLALALLRRPGAAVLTTFVAGVVSSASPVGAWSIVTCLLAGVAVELAFLVTRYRVWSAWLYYVDALVFGALYVASGWAAFHMDAMAPAVLVTFVVLMMGSFLACTWLGRLLARRLAKAGVARGLVPSRGDVAAGEVAQDALR</sequence>
<dbReference type="InterPro" id="IPR017195">
    <property type="entry name" value="ABC_thiamin-permease_prd"/>
</dbReference>
<comment type="caution">
    <text evidence="2">The sequence shown here is derived from an EMBL/GenBank/DDBJ whole genome shotgun (WGS) entry which is preliminary data.</text>
</comment>
<feature type="transmembrane region" description="Helical" evidence="1">
    <location>
        <begin position="81"/>
        <end position="102"/>
    </location>
</feature>
<keyword evidence="1" id="KW-0812">Transmembrane</keyword>
<evidence type="ECO:0000256" key="1">
    <source>
        <dbReference type="SAM" id="Phobius"/>
    </source>
</evidence>
<gene>
    <name evidence="2" type="ORF">HDG69_001653</name>
</gene>
<name>A0ABX2A646_9MICO</name>
<dbReference type="Proteomes" id="UP000757540">
    <property type="component" value="Unassembled WGS sequence"/>
</dbReference>
<keyword evidence="1" id="KW-1133">Transmembrane helix</keyword>
<dbReference type="Pfam" id="PF09819">
    <property type="entry name" value="ABC_cobalt"/>
    <property type="match status" value="1"/>
</dbReference>
<evidence type="ECO:0000313" key="2">
    <source>
        <dbReference type="EMBL" id="NOV97078.1"/>
    </source>
</evidence>